<reference evidence="8 9" key="1">
    <citation type="submission" date="2013-07" db="EMBL/GenBank/DDBJ databases">
        <title>The Genome Sequence of Kwoniella mangroviensis CBS10435.</title>
        <authorList>
            <consortium name="The Broad Institute Genome Sequencing Platform"/>
            <person name="Cuomo C."/>
            <person name="Litvintseva A."/>
            <person name="Chen Y."/>
            <person name="Heitman J."/>
            <person name="Sun S."/>
            <person name="Springer D."/>
            <person name="Dromer F."/>
            <person name="Young S.K."/>
            <person name="Zeng Q."/>
            <person name="Gargeya S."/>
            <person name="Fitzgerald M."/>
            <person name="Abouelleil A."/>
            <person name="Alvarado L."/>
            <person name="Berlin A.M."/>
            <person name="Chapman S.B."/>
            <person name="Dewar J."/>
            <person name="Goldberg J."/>
            <person name="Griggs A."/>
            <person name="Gujja S."/>
            <person name="Hansen M."/>
            <person name="Howarth C."/>
            <person name="Imamovic A."/>
            <person name="Larimer J."/>
            <person name="McCowan C."/>
            <person name="Murphy C."/>
            <person name="Pearson M."/>
            <person name="Priest M."/>
            <person name="Roberts A."/>
            <person name="Saif S."/>
            <person name="Shea T."/>
            <person name="Sykes S."/>
            <person name="Wortman J."/>
            <person name="Nusbaum C."/>
            <person name="Birren B."/>
        </authorList>
    </citation>
    <scope>NUCLEOTIDE SEQUENCE [LARGE SCALE GENOMIC DNA]</scope>
    <source>
        <strain evidence="8 9">CBS 10435</strain>
    </source>
</reference>
<keyword evidence="4" id="KW-0378">Hydrolase</keyword>
<organism evidence="8 9">
    <name type="scientific">Kwoniella mangroviensis CBS 10435</name>
    <dbReference type="NCBI Taxonomy" id="1331196"/>
    <lineage>
        <taxon>Eukaryota</taxon>
        <taxon>Fungi</taxon>
        <taxon>Dikarya</taxon>
        <taxon>Basidiomycota</taxon>
        <taxon>Agaricomycotina</taxon>
        <taxon>Tremellomycetes</taxon>
        <taxon>Tremellales</taxon>
        <taxon>Cryptococcaceae</taxon>
        <taxon>Kwoniella</taxon>
    </lineage>
</organism>
<feature type="active site" description="Charge relay system" evidence="5">
    <location>
        <position position="152"/>
    </location>
</feature>
<dbReference type="OrthoDB" id="6428749at2759"/>
<evidence type="ECO:0000256" key="1">
    <source>
        <dbReference type="ARBA" id="ARBA00001311"/>
    </source>
</evidence>
<feature type="binding site" evidence="6">
    <location>
        <position position="227"/>
    </location>
    <ligand>
        <name>substrate</name>
    </ligand>
</feature>
<feature type="active site" description="Acyl-ester intermediate" evidence="5">
    <location>
        <position position="251"/>
    </location>
</feature>
<dbReference type="GO" id="GO:0004040">
    <property type="term" value="F:amidase activity"/>
    <property type="evidence" value="ECO:0007669"/>
    <property type="project" value="UniProtKB-EC"/>
</dbReference>
<evidence type="ECO:0000256" key="3">
    <source>
        <dbReference type="ARBA" id="ARBA00012922"/>
    </source>
</evidence>
<comment type="catalytic activity">
    <reaction evidence="1">
        <text>a monocarboxylic acid amide + H2O = a monocarboxylate + NH4(+)</text>
        <dbReference type="Rhea" id="RHEA:12020"/>
        <dbReference type="ChEBI" id="CHEBI:15377"/>
        <dbReference type="ChEBI" id="CHEBI:28938"/>
        <dbReference type="ChEBI" id="CHEBI:35757"/>
        <dbReference type="ChEBI" id="CHEBI:83628"/>
        <dbReference type="EC" id="3.5.1.4"/>
    </reaction>
</comment>
<evidence type="ECO:0000256" key="4">
    <source>
        <dbReference type="ARBA" id="ARBA00022801"/>
    </source>
</evidence>
<dbReference type="InterPro" id="IPR020556">
    <property type="entry name" value="Amidase_CS"/>
</dbReference>
<sequence>MDPLANSATYPLKAALTQYIHDMTWQTTAAQYLEERDKSIPKEYLLTLPPADDVLDVKDYPTLPGVLSPLELEITQSLTVTQLLEAIKAGRYTALQVTEAFCHRATIAHQLTNCLTELFFDKALERARELDEYYEKTGKTIGPLHGLPMSLKDQIEVEGTNFTMSYVGWIGNKAKHNAVIADILLAQGAVLYCRTNMSQGLWFGEGYNNVYGRTLNPFNRNVTCGGSSGGEGALIGLRGSLLGVGSDIGGSVRIPAAYQGLYGVRGSYARIPYCKASNSCEGQEMVRSVLGPLTVSVDGLKTFYKAVLDAKPWELDPWTPRMPWSDSAYNLVDHGKGEKLCFAIMWDDGVVKPCPPYERGMKEAKDALLAAGHEVIDWTPYKSAEARDLLMRFFTADGGYDLKKQLALSGEPQLGSILERGVPELSAHEVFDLCYRRSAFVKDSLDYWNATTSQTTTGRPVDAIIAPACGGPPQPHDGFMWLGYTGFCNLNDYTASILPATQVDPALDPKPSRTDFIGEDDRKTYEQYDPVFMKGAPCSLQIIGKKYEEEAVIRMTEIADAALKQYRGGRT</sequence>
<dbReference type="EMBL" id="KI669459">
    <property type="protein sequence ID" value="OCF61065.1"/>
    <property type="molecule type" value="Genomic_DNA"/>
</dbReference>
<feature type="active site" description="Charge relay system" evidence="5">
    <location>
        <position position="227"/>
    </location>
</feature>
<dbReference type="PANTHER" id="PTHR46072:SF2">
    <property type="entry name" value="AMIDASE (EUROFUNG)"/>
    <property type="match status" value="1"/>
</dbReference>
<dbReference type="InterPro" id="IPR036928">
    <property type="entry name" value="AS_sf"/>
</dbReference>
<feature type="domain" description="Amidase" evidence="7">
    <location>
        <begin position="97"/>
        <end position="552"/>
    </location>
</feature>
<feature type="binding site" evidence="6">
    <location>
        <position position="201"/>
    </location>
    <ligand>
        <name>substrate</name>
    </ligand>
</feature>
<protein>
    <recommendedName>
        <fullName evidence="3">amidase</fullName>
        <ecNumber evidence="3">3.5.1.4</ecNumber>
    </recommendedName>
</protein>
<feature type="binding site" evidence="6">
    <location>
        <begin position="248"/>
        <end position="251"/>
    </location>
    <ligand>
        <name>substrate</name>
    </ligand>
</feature>
<dbReference type="PIRSF" id="PIRSF001221">
    <property type="entry name" value="Amidase_fungi"/>
    <property type="match status" value="1"/>
</dbReference>
<proteinExistence type="inferred from homology"/>
<evidence type="ECO:0000313" key="9">
    <source>
        <dbReference type="Proteomes" id="UP000092583"/>
    </source>
</evidence>
<dbReference type="EC" id="3.5.1.4" evidence="3"/>
<reference evidence="9" key="2">
    <citation type="submission" date="2013-12" db="EMBL/GenBank/DDBJ databases">
        <title>Evolution of pathogenesis and genome organization in the Tremellales.</title>
        <authorList>
            <person name="Cuomo C."/>
            <person name="Litvintseva A."/>
            <person name="Heitman J."/>
            <person name="Chen Y."/>
            <person name="Sun S."/>
            <person name="Springer D."/>
            <person name="Dromer F."/>
            <person name="Young S."/>
            <person name="Zeng Q."/>
            <person name="Chapman S."/>
            <person name="Gujja S."/>
            <person name="Saif S."/>
            <person name="Birren B."/>
        </authorList>
    </citation>
    <scope>NUCLEOTIDE SEQUENCE [LARGE SCALE GENOMIC DNA]</scope>
    <source>
        <strain evidence="9">CBS 10435</strain>
    </source>
</reference>
<dbReference type="AlphaFoldDB" id="A0A1B9IZV0"/>
<dbReference type="STRING" id="1331196.A0A1B9IZV0"/>
<dbReference type="InterPro" id="IPR023631">
    <property type="entry name" value="Amidase_dom"/>
</dbReference>
<evidence type="ECO:0000313" key="8">
    <source>
        <dbReference type="EMBL" id="OCF61065.1"/>
    </source>
</evidence>
<name>A0A1B9IZV0_9TREE</name>
<dbReference type="Pfam" id="PF01425">
    <property type="entry name" value="Amidase"/>
    <property type="match status" value="1"/>
</dbReference>
<dbReference type="Proteomes" id="UP000092583">
    <property type="component" value="Unassembled WGS sequence"/>
</dbReference>
<dbReference type="PANTHER" id="PTHR46072">
    <property type="entry name" value="AMIDASE-RELATED-RELATED"/>
    <property type="match status" value="1"/>
</dbReference>
<accession>A0A1B9IZV0</accession>
<dbReference type="Gene3D" id="3.90.1300.10">
    <property type="entry name" value="Amidase signature (AS) domain"/>
    <property type="match status" value="1"/>
</dbReference>
<comment type="similarity">
    <text evidence="2">Belongs to the amidase family.</text>
</comment>
<dbReference type="PROSITE" id="PS00571">
    <property type="entry name" value="AMIDASES"/>
    <property type="match status" value="1"/>
</dbReference>
<evidence type="ECO:0000256" key="5">
    <source>
        <dbReference type="PIRSR" id="PIRSR001221-1"/>
    </source>
</evidence>
<keyword evidence="9" id="KW-1185">Reference proteome</keyword>
<dbReference type="SUPFAM" id="SSF75304">
    <property type="entry name" value="Amidase signature (AS) enzymes"/>
    <property type="match status" value="1"/>
</dbReference>
<evidence type="ECO:0000259" key="7">
    <source>
        <dbReference type="Pfam" id="PF01425"/>
    </source>
</evidence>
<gene>
    <name evidence="8" type="ORF">L486_00709</name>
</gene>
<evidence type="ECO:0000256" key="2">
    <source>
        <dbReference type="ARBA" id="ARBA00009199"/>
    </source>
</evidence>
<evidence type="ECO:0000256" key="6">
    <source>
        <dbReference type="PIRSR" id="PIRSR001221-2"/>
    </source>
</evidence>